<proteinExistence type="predicted"/>
<name>A0A183AAB6_9TREM</name>
<reference evidence="1 2" key="2">
    <citation type="submission" date="2018-11" db="EMBL/GenBank/DDBJ databases">
        <authorList>
            <consortium name="Pathogen Informatics"/>
        </authorList>
    </citation>
    <scope>NUCLEOTIDE SEQUENCE [LARGE SCALE GENOMIC DNA]</scope>
    <source>
        <strain evidence="1 2">Egypt</strain>
    </source>
</reference>
<organism evidence="3">
    <name type="scientific">Echinostoma caproni</name>
    <dbReference type="NCBI Taxonomy" id="27848"/>
    <lineage>
        <taxon>Eukaryota</taxon>
        <taxon>Metazoa</taxon>
        <taxon>Spiralia</taxon>
        <taxon>Lophotrochozoa</taxon>
        <taxon>Platyhelminthes</taxon>
        <taxon>Trematoda</taxon>
        <taxon>Digenea</taxon>
        <taxon>Plagiorchiida</taxon>
        <taxon>Echinostomata</taxon>
        <taxon>Echinostomatoidea</taxon>
        <taxon>Echinostomatidae</taxon>
        <taxon>Echinostoma</taxon>
    </lineage>
</organism>
<sequence>MLFAVCAAYDTQPLRNHYKSCQTAAEEQASVKIRVSNVKKNLTLQSRQIATSNINVNTRAEDFDMH</sequence>
<dbReference type="WBParaSite" id="ECPE_0000390601-mRNA-1">
    <property type="protein sequence ID" value="ECPE_0000390601-mRNA-1"/>
    <property type="gene ID" value="ECPE_0000390601"/>
</dbReference>
<evidence type="ECO:0000313" key="2">
    <source>
        <dbReference type="Proteomes" id="UP000272942"/>
    </source>
</evidence>
<evidence type="ECO:0000313" key="1">
    <source>
        <dbReference type="EMBL" id="VDP70963.1"/>
    </source>
</evidence>
<protein>
    <submittedName>
        <fullName evidence="3">Secreted protein</fullName>
    </submittedName>
</protein>
<keyword evidence="2" id="KW-1185">Reference proteome</keyword>
<reference evidence="3" key="1">
    <citation type="submission" date="2016-06" db="UniProtKB">
        <authorList>
            <consortium name="WormBaseParasite"/>
        </authorList>
    </citation>
    <scope>IDENTIFICATION</scope>
</reference>
<dbReference type="EMBL" id="UZAN01040794">
    <property type="protein sequence ID" value="VDP70963.1"/>
    <property type="molecule type" value="Genomic_DNA"/>
</dbReference>
<accession>A0A183AAB6</accession>
<evidence type="ECO:0000313" key="3">
    <source>
        <dbReference type="WBParaSite" id="ECPE_0000390601-mRNA-1"/>
    </source>
</evidence>
<dbReference type="Proteomes" id="UP000272942">
    <property type="component" value="Unassembled WGS sequence"/>
</dbReference>
<gene>
    <name evidence="1" type="ORF">ECPE_LOCUS3901</name>
</gene>
<dbReference type="AlphaFoldDB" id="A0A183AAB6"/>